<reference evidence="1 2" key="1">
    <citation type="journal article" date="2022" name="Plant J.">
        <title>Chromosome-level genome of Camellia lanceoleosa provides a valuable resource for understanding genome evolution and self-incompatibility.</title>
        <authorList>
            <person name="Gong W."/>
            <person name="Xiao S."/>
            <person name="Wang L."/>
            <person name="Liao Z."/>
            <person name="Chang Y."/>
            <person name="Mo W."/>
            <person name="Hu G."/>
            <person name="Li W."/>
            <person name="Zhao G."/>
            <person name="Zhu H."/>
            <person name="Hu X."/>
            <person name="Ji K."/>
            <person name="Xiang X."/>
            <person name="Song Q."/>
            <person name="Yuan D."/>
            <person name="Jin S."/>
            <person name="Zhang L."/>
        </authorList>
    </citation>
    <scope>NUCLEOTIDE SEQUENCE [LARGE SCALE GENOMIC DNA]</scope>
    <source>
        <strain evidence="1">SQ_2022a</strain>
    </source>
</reference>
<organism evidence="1 2">
    <name type="scientific">Camellia lanceoleosa</name>
    <dbReference type="NCBI Taxonomy" id="1840588"/>
    <lineage>
        <taxon>Eukaryota</taxon>
        <taxon>Viridiplantae</taxon>
        <taxon>Streptophyta</taxon>
        <taxon>Embryophyta</taxon>
        <taxon>Tracheophyta</taxon>
        <taxon>Spermatophyta</taxon>
        <taxon>Magnoliopsida</taxon>
        <taxon>eudicotyledons</taxon>
        <taxon>Gunneridae</taxon>
        <taxon>Pentapetalae</taxon>
        <taxon>asterids</taxon>
        <taxon>Ericales</taxon>
        <taxon>Theaceae</taxon>
        <taxon>Camellia</taxon>
    </lineage>
</organism>
<proteinExistence type="predicted"/>
<evidence type="ECO:0000313" key="2">
    <source>
        <dbReference type="Proteomes" id="UP001060215"/>
    </source>
</evidence>
<evidence type="ECO:0000313" key="1">
    <source>
        <dbReference type="EMBL" id="KAI8012589.1"/>
    </source>
</evidence>
<keyword evidence="2" id="KW-1185">Reference proteome</keyword>
<accession>A0ACC0HHX0</accession>
<name>A0ACC0HHX0_9ERIC</name>
<sequence>MEIAESSDRCSELNGADGSESLNTKRRKRVFMRTYDSGGGDQRPGGPQMARMLRHFHPNPKFESSDRFSELNGADGSESVNTKRRKRVFMRTYDSGGGGQRPGGPQMARMLRHFHPNPKFGELRPGRTQHRR</sequence>
<gene>
    <name evidence="1" type="ORF">LOK49_LG06G01894</name>
</gene>
<dbReference type="Proteomes" id="UP001060215">
    <property type="component" value="Chromosome 5"/>
</dbReference>
<protein>
    <submittedName>
        <fullName evidence="1">Uncharacterized protein</fullName>
    </submittedName>
</protein>
<comment type="caution">
    <text evidence="1">The sequence shown here is derived from an EMBL/GenBank/DDBJ whole genome shotgun (WGS) entry which is preliminary data.</text>
</comment>
<dbReference type="EMBL" id="CM045762">
    <property type="protein sequence ID" value="KAI8012589.1"/>
    <property type="molecule type" value="Genomic_DNA"/>
</dbReference>